<keyword evidence="2" id="KW-1185">Reference proteome</keyword>
<dbReference type="Gramene" id="TraesCSU02G051100.1">
    <property type="protein sequence ID" value="TraesCSU02G051100.1"/>
    <property type="gene ID" value="TraesCSU02G051100"/>
</dbReference>
<dbReference type="AlphaFoldDB" id="A0A077S4E4"/>
<name>A0A077S4E4_WHEAT</name>
<proteinExistence type="predicted"/>
<dbReference type="RefSeq" id="XP_044445353.1">
    <property type="nucleotide sequence ID" value="XM_044589418.1"/>
</dbReference>
<dbReference type="Proteomes" id="UP000019116">
    <property type="component" value="Chromosome Un"/>
</dbReference>
<reference evidence="1" key="2">
    <citation type="submission" date="2018-10" db="UniProtKB">
        <authorList>
            <consortium name="EnsemblPlants"/>
        </authorList>
    </citation>
    <scope>IDENTIFICATION</scope>
</reference>
<dbReference type="Gramene" id="TraesJAG3B03G01764180.1">
    <property type="protein sequence ID" value="TraesJAG3B03G01764180.1"/>
    <property type="gene ID" value="TraesJAG3B03G01764180"/>
</dbReference>
<dbReference type="Gramene" id="TraesCSU03G0045800.1">
    <property type="protein sequence ID" value="TraesCSU03G0045800.1.CDS"/>
    <property type="gene ID" value="TraesCSU03G0045800"/>
</dbReference>
<dbReference type="OrthoDB" id="10517581at2759"/>
<dbReference type="Gramene" id="TraesSTA3B03G01745270.1">
    <property type="protein sequence ID" value="TraesSTA3B03G01745270.1"/>
    <property type="gene ID" value="TraesSTA3B03G01745270"/>
</dbReference>
<protein>
    <submittedName>
        <fullName evidence="1">Uncharacterized protein</fullName>
    </submittedName>
</protein>
<reference evidence="1" key="1">
    <citation type="submission" date="2018-08" db="EMBL/GenBank/DDBJ databases">
        <authorList>
            <person name="Rossello M."/>
        </authorList>
    </citation>
    <scope>NUCLEOTIDE SEQUENCE [LARGE SCALE GENOMIC DNA]</scope>
    <source>
        <strain evidence="1">cv. Chinese Spring</strain>
    </source>
</reference>
<gene>
    <name evidence="1" type="primary">LOC123172455</name>
</gene>
<evidence type="ECO:0000313" key="1">
    <source>
        <dbReference type="EnsemblPlants" id="TraesCSU02G051100.1"/>
    </source>
</evidence>
<dbReference type="EnsemblPlants" id="TraesCSU02G051100.1">
    <property type="protein sequence ID" value="TraesCSU02G051100.1"/>
    <property type="gene ID" value="TraesCSU02G051100"/>
</dbReference>
<dbReference type="KEGG" id="taes:123172455"/>
<accession>A0A077S4E4</accession>
<evidence type="ECO:0000313" key="2">
    <source>
        <dbReference type="Proteomes" id="UP000019116"/>
    </source>
</evidence>
<sequence length="116" mass="12272">MGMEDQVEEALEGGVRYHLEGLDFSVGLALVLGGLDFRVALALILGALDFSVALALVGDLDSVAFSDPASIISAAAACSRTVVALYSDTQAQMVHHPLYDSLPSWDLIYGEKLFLG</sequence>
<dbReference type="GeneID" id="123172455"/>
<organism evidence="1">
    <name type="scientific">Triticum aestivum</name>
    <name type="common">Wheat</name>
    <dbReference type="NCBI Taxonomy" id="4565"/>
    <lineage>
        <taxon>Eukaryota</taxon>
        <taxon>Viridiplantae</taxon>
        <taxon>Streptophyta</taxon>
        <taxon>Embryophyta</taxon>
        <taxon>Tracheophyta</taxon>
        <taxon>Spermatophyta</taxon>
        <taxon>Magnoliopsida</taxon>
        <taxon>Liliopsida</taxon>
        <taxon>Poales</taxon>
        <taxon>Poaceae</taxon>
        <taxon>BOP clade</taxon>
        <taxon>Pooideae</taxon>
        <taxon>Triticodae</taxon>
        <taxon>Triticeae</taxon>
        <taxon>Triticinae</taxon>
        <taxon>Triticum</taxon>
    </lineage>
</organism>
<dbReference type="HOGENOM" id="CLU_2101409_0_0_1"/>